<protein>
    <submittedName>
        <fullName evidence="1">Aspartyl-tRNA(Asn) amidotransferase subunit C @ Glutamyl-tRNA(Gln) amidotransferase subunit C</fullName>
        <ecNumber evidence="1">6.3.5.6</ecNumber>
        <ecNumber evidence="1">6.3.5.7</ecNumber>
    </submittedName>
</protein>
<dbReference type="GO" id="GO:0050566">
    <property type="term" value="F:asparaginyl-tRNA synthase (glutamine-hydrolyzing) activity"/>
    <property type="evidence" value="ECO:0007669"/>
    <property type="project" value="UniProtKB-EC"/>
</dbReference>
<dbReference type="GO" id="GO:0070681">
    <property type="term" value="P:glutaminyl-tRNAGln biosynthesis via transamidation"/>
    <property type="evidence" value="ECO:0007669"/>
    <property type="project" value="TreeGrafter"/>
</dbReference>
<dbReference type="InterPro" id="IPR036113">
    <property type="entry name" value="Asp/Glu-ADT_sf_sub_c"/>
</dbReference>
<dbReference type="PANTHER" id="PTHR15004:SF0">
    <property type="entry name" value="GLUTAMYL-TRNA(GLN) AMIDOTRANSFERASE SUBUNIT C, MITOCHONDRIAL"/>
    <property type="match status" value="1"/>
</dbReference>
<evidence type="ECO:0000313" key="1">
    <source>
        <dbReference type="EMBL" id="VAX27538.1"/>
    </source>
</evidence>
<gene>
    <name evidence="1" type="ORF">MNBD_IGNAVI01-2457</name>
</gene>
<dbReference type="HAMAP" id="MF_00122">
    <property type="entry name" value="GatC"/>
    <property type="match status" value="1"/>
</dbReference>
<dbReference type="SUPFAM" id="SSF141000">
    <property type="entry name" value="Glu-tRNAGln amidotransferase C subunit"/>
    <property type="match status" value="1"/>
</dbReference>
<reference evidence="1" key="1">
    <citation type="submission" date="2018-06" db="EMBL/GenBank/DDBJ databases">
        <authorList>
            <person name="Zhirakovskaya E."/>
        </authorList>
    </citation>
    <scope>NUCLEOTIDE SEQUENCE</scope>
</reference>
<keyword evidence="1" id="KW-0808">Transferase</keyword>
<dbReference type="GO" id="GO:0016740">
    <property type="term" value="F:transferase activity"/>
    <property type="evidence" value="ECO:0007669"/>
    <property type="project" value="UniProtKB-KW"/>
</dbReference>
<dbReference type="AlphaFoldDB" id="A0A3B1CU76"/>
<organism evidence="1">
    <name type="scientific">hydrothermal vent metagenome</name>
    <dbReference type="NCBI Taxonomy" id="652676"/>
    <lineage>
        <taxon>unclassified sequences</taxon>
        <taxon>metagenomes</taxon>
        <taxon>ecological metagenomes</taxon>
    </lineage>
</organism>
<dbReference type="NCBIfam" id="TIGR00135">
    <property type="entry name" value="gatC"/>
    <property type="match status" value="1"/>
</dbReference>
<dbReference type="GO" id="GO:0006450">
    <property type="term" value="P:regulation of translational fidelity"/>
    <property type="evidence" value="ECO:0007669"/>
    <property type="project" value="InterPro"/>
</dbReference>
<dbReference type="EC" id="6.3.5.6" evidence="1"/>
<dbReference type="Gene3D" id="1.10.20.60">
    <property type="entry name" value="Glu-tRNAGln amidotransferase C subunit, N-terminal domain"/>
    <property type="match status" value="1"/>
</dbReference>
<dbReference type="EC" id="6.3.5.7" evidence="1"/>
<dbReference type="GO" id="GO:0050567">
    <property type="term" value="F:glutaminyl-tRNA synthase (glutamine-hydrolyzing) activity"/>
    <property type="evidence" value="ECO:0007669"/>
    <property type="project" value="UniProtKB-EC"/>
</dbReference>
<dbReference type="InterPro" id="IPR003837">
    <property type="entry name" value="GatC"/>
</dbReference>
<dbReference type="PANTHER" id="PTHR15004">
    <property type="entry name" value="GLUTAMYL-TRNA(GLN) AMIDOTRANSFERASE SUBUNIT C, MITOCHONDRIAL"/>
    <property type="match status" value="1"/>
</dbReference>
<dbReference type="Pfam" id="PF02686">
    <property type="entry name" value="GatC"/>
    <property type="match status" value="1"/>
</dbReference>
<accession>A0A3B1CU76</accession>
<keyword evidence="1" id="KW-0436">Ligase</keyword>
<name>A0A3B1CU76_9ZZZZ</name>
<proteinExistence type="inferred from homology"/>
<dbReference type="EMBL" id="UOGD01000387">
    <property type="protein sequence ID" value="VAX27538.1"/>
    <property type="molecule type" value="Genomic_DNA"/>
</dbReference>
<sequence length="97" mass="11111">MSVTKDEVKHIAKLAKLEFNDEEIVKYTEDLNKILEYVDKLNELDTENVEPLSHPIEGSNVFREDKLGKSVSTEDALKNAPESTEEYFKVPKVIKTD</sequence>